<evidence type="ECO:0000313" key="2">
    <source>
        <dbReference type="Proteomes" id="UP000199352"/>
    </source>
</evidence>
<name>A0A1H9ATY7_9PSEU</name>
<reference evidence="2" key="1">
    <citation type="submission" date="2016-10" db="EMBL/GenBank/DDBJ databases">
        <authorList>
            <person name="Varghese N."/>
            <person name="Submissions S."/>
        </authorList>
    </citation>
    <scope>NUCLEOTIDE SEQUENCE [LARGE SCALE GENOMIC DNA]</scope>
    <source>
        <strain evidence="2">CGMCC 4.3525</strain>
    </source>
</reference>
<protein>
    <submittedName>
        <fullName evidence="1">Uncharacterized protein</fullName>
    </submittedName>
</protein>
<proteinExistence type="predicted"/>
<accession>A0A1H9ATY7</accession>
<dbReference type="Proteomes" id="UP000199352">
    <property type="component" value="Unassembled WGS sequence"/>
</dbReference>
<keyword evidence="2" id="KW-1185">Reference proteome</keyword>
<organism evidence="1 2">
    <name type="scientific">Lentzea xinjiangensis</name>
    <dbReference type="NCBI Taxonomy" id="402600"/>
    <lineage>
        <taxon>Bacteria</taxon>
        <taxon>Bacillati</taxon>
        <taxon>Actinomycetota</taxon>
        <taxon>Actinomycetes</taxon>
        <taxon>Pseudonocardiales</taxon>
        <taxon>Pseudonocardiaceae</taxon>
        <taxon>Lentzea</taxon>
    </lineage>
</organism>
<evidence type="ECO:0000313" key="1">
    <source>
        <dbReference type="EMBL" id="SEP79853.1"/>
    </source>
</evidence>
<dbReference type="EMBL" id="FOFR01000001">
    <property type="protein sequence ID" value="SEP79853.1"/>
    <property type="molecule type" value="Genomic_DNA"/>
</dbReference>
<sequence>MSGLRSGTPLEVLCAPLPAGTDVVTERVAVLLASLALLAGCGGPVAGTARPVRLSDGDKAKFKAFYERLNKAADEGVSQQQKMLKDTQHPDFRQKTCDLRGATIKVEPTWSTLRTDADWAPPGEKTHPRGDVYVVAVTITLRKETAVVGSQIGSLHVVLLDDQVYGFAPCLGG</sequence>
<dbReference type="STRING" id="402600.SAMN05216188_101524"/>
<gene>
    <name evidence="1" type="ORF">SAMN05216188_101524</name>
</gene>
<dbReference type="AlphaFoldDB" id="A0A1H9ATY7"/>